<dbReference type="GO" id="GO:0005669">
    <property type="term" value="C:transcription factor TFIID complex"/>
    <property type="evidence" value="ECO:0007669"/>
    <property type="project" value="InterPro"/>
</dbReference>
<dbReference type="Pfam" id="PF07524">
    <property type="entry name" value="Bromo_TP"/>
    <property type="match status" value="1"/>
</dbReference>
<evidence type="ECO:0000259" key="8">
    <source>
        <dbReference type="SMART" id="SM00576"/>
    </source>
</evidence>
<dbReference type="InterPro" id="IPR037818">
    <property type="entry name" value="TAF8"/>
</dbReference>
<dbReference type="PANTHER" id="PTHR46469:SF1">
    <property type="entry name" value="TRANSCRIPTION INITIATION FACTOR TFIID SUBUNIT 8"/>
    <property type="match status" value="1"/>
</dbReference>
<evidence type="ECO:0000256" key="2">
    <source>
        <dbReference type="ARBA" id="ARBA00008767"/>
    </source>
</evidence>
<evidence type="ECO:0000256" key="4">
    <source>
        <dbReference type="ARBA" id="ARBA00023015"/>
    </source>
</evidence>
<comment type="similarity">
    <text evidence="2">Belongs to the TAF8 family.</text>
</comment>
<evidence type="ECO:0000256" key="3">
    <source>
        <dbReference type="ARBA" id="ARBA00017307"/>
    </source>
</evidence>
<dbReference type="eggNOG" id="ENOG502SEJ4">
    <property type="taxonomic scope" value="Eukaryota"/>
</dbReference>
<evidence type="ECO:0000256" key="5">
    <source>
        <dbReference type="ARBA" id="ARBA00023163"/>
    </source>
</evidence>
<feature type="region of interest" description="Disordered" evidence="7">
    <location>
        <begin position="47"/>
        <end position="67"/>
    </location>
</feature>
<dbReference type="Pfam" id="PF10406">
    <property type="entry name" value="TAF8_C"/>
    <property type="match status" value="1"/>
</dbReference>
<sequence length="283" mass="31328">MSTSINPYPIIPASAFTNLTAQTTAAASTNVQKPPAPYYPTFPHLQLQAQQQPQEPPRPPSPVQPAVTPEIASNCIRKLISSELKGAHFDGAQPAAVERLEKEVVAFVQRLYQRAHEYADLSNRSGPVATDLLRTCDDYGLSTEQLRAVKAKTMKRKRKAPETVQPSALVPLESRSPSPELLPSDDEDVPQIIPATIRTLPNTYPSLPPKHTYLQTPASPPRKAALPSLEKKLKTAGLVQESLKNLLIATEDNDNQEDAELLGHIVNWEVNIRPRKKWRVDKH</sequence>
<feature type="domain" description="Bromodomain associated" evidence="8">
    <location>
        <begin position="69"/>
        <end position="145"/>
    </location>
</feature>
<dbReference type="Proteomes" id="UP000054988">
    <property type="component" value="Unassembled WGS sequence"/>
</dbReference>
<reference evidence="9 10" key="1">
    <citation type="submission" date="2015-12" db="EMBL/GenBank/DDBJ databases">
        <title>Draft genome sequence of Moniliophthora roreri, the causal agent of frosty pod rot of cacao.</title>
        <authorList>
            <person name="Aime M.C."/>
            <person name="Diaz-Valderrama J.R."/>
            <person name="Kijpornyongpan T."/>
            <person name="Phillips-Mora W."/>
        </authorList>
    </citation>
    <scope>NUCLEOTIDE SEQUENCE [LARGE SCALE GENOMIC DNA]</scope>
    <source>
        <strain evidence="9 10">MCA 2952</strain>
    </source>
</reference>
<gene>
    <name evidence="9" type="ORF">WG66_13350</name>
</gene>
<dbReference type="InterPro" id="IPR009072">
    <property type="entry name" value="Histone-fold"/>
</dbReference>
<feature type="compositionally biased region" description="Pro residues" evidence="7">
    <location>
        <begin position="54"/>
        <end position="63"/>
    </location>
</feature>
<dbReference type="SMART" id="SM00576">
    <property type="entry name" value="BTP"/>
    <property type="match status" value="1"/>
</dbReference>
<keyword evidence="4" id="KW-0805">Transcription regulation</keyword>
<protein>
    <recommendedName>
        <fullName evidence="3">Transcription initiation factor TFIID subunit 8</fullName>
    </recommendedName>
</protein>
<evidence type="ECO:0000313" key="9">
    <source>
        <dbReference type="EMBL" id="KTB33924.1"/>
    </source>
</evidence>
<proteinExistence type="inferred from homology"/>
<dbReference type="CDD" id="cd00076">
    <property type="entry name" value="HFD_SF"/>
    <property type="match status" value="1"/>
</dbReference>
<dbReference type="PANTHER" id="PTHR46469">
    <property type="entry name" value="TRANSCRIPTION INITIATION FACTOR TFIID SUBUNIT 8"/>
    <property type="match status" value="1"/>
</dbReference>
<dbReference type="InterPro" id="IPR019473">
    <property type="entry name" value="TFIID_su8_C"/>
</dbReference>
<organism evidence="9 10">
    <name type="scientific">Moniliophthora roreri</name>
    <name type="common">Frosty pod rot fungus</name>
    <name type="synonym">Monilia roreri</name>
    <dbReference type="NCBI Taxonomy" id="221103"/>
    <lineage>
        <taxon>Eukaryota</taxon>
        <taxon>Fungi</taxon>
        <taxon>Dikarya</taxon>
        <taxon>Basidiomycota</taxon>
        <taxon>Agaricomycotina</taxon>
        <taxon>Agaricomycetes</taxon>
        <taxon>Agaricomycetidae</taxon>
        <taxon>Agaricales</taxon>
        <taxon>Marasmiineae</taxon>
        <taxon>Marasmiaceae</taxon>
        <taxon>Moniliophthora</taxon>
    </lineage>
</organism>
<dbReference type="AlphaFoldDB" id="A0A0W0FCG0"/>
<evidence type="ECO:0000256" key="6">
    <source>
        <dbReference type="ARBA" id="ARBA00023242"/>
    </source>
</evidence>
<dbReference type="GO" id="GO:0046982">
    <property type="term" value="F:protein heterodimerization activity"/>
    <property type="evidence" value="ECO:0007669"/>
    <property type="project" value="InterPro"/>
</dbReference>
<feature type="compositionally biased region" description="Low complexity" evidence="7">
    <location>
        <begin position="171"/>
        <end position="182"/>
    </location>
</feature>
<evidence type="ECO:0000256" key="7">
    <source>
        <dbReference type="SAM" id="MobiDB-lite"/>
    </source>
</evidence>
<evidence type="ECO:0000256" key="1">
    <source>
        <dbReference type="ARBA" id="ARBA00004123"/>
    </source>
</evidence>
<dbReference type="Gene3D" id="1.10.20.10">
    <property type="entry name" value="Histone, subunit A"/>
    <property type="match status" value="1"/>
</dbReference>
<dbReference type="InterPro" id="IPR006565">
    <property type="entry name" value="BTP"/>
</dbReference>
<keyword evidence="5" id="KW-0804">Transcription</keyword>
<comment type="caution">
    <text evidence="9">The sequence shown here is derived from an EMBL/GenBank/DDBJ whole genome shotgun (WGS) entry which is preliminary data.</text>
</comment>
<dbReference type="GO" id="GO:0006367">
    <property type="term" value="P:transcription initiation at RNA polymerase II promoter"/>
    <property type="evidence" value="ECO:0007669"/>
    <property type="project" value="TreeGrafter"/>
</dbReference>
<evidence type="ECO:0000313" key="10">
    <source>
        <dbReference type="Proteomes" id="UP000054988"/>
    </source>
</evidence>
<keyword evidence="6" id="KW-0539">Nucleus</keyword>
<feature type="region of interest" description="Disordered" evidence="7">
    <location>
        <begin position="155"/>
        <end position="187"/>
    </location>
</feature>
<comment type="subcellular location">
    <subcellularLocation>
        <location evidence="1">Nucleus</location>
    </subcellularLocation>
</comment>
<dbReference type="EMBL" id="LATX01002123">
    <property type="protein sequence ID" value="KTB33924.1"/>
    <property type="molecule type" value="Genomic_DNA"/>
</dbReference>
<accession>A0A0W0FCG0</accession>
<name>A0A0W0FCG0_MONRR</name>